<feature type="region of interest" description="Disordered" evidence="1">
    <location>
        <begin position="1025"/>
        <end position="1056"/>
    </location>
</feature>
<organism evidence="3 4">
    <name type="scientific">Coprinopsis marcescibilis</name>
    <name type="common">Agaric fungus</name>
    <name type="synonym">Psathyrella marcescibilis</name>
    <dbReference type="NCBI Taxonomy" id="230819"/>
    <lineage>
        <taxon>Eukaryota</taxon>
        <taxon>Fungi</taxon>
        <taxon>Dikarya</taxon>
        <taxon>Basidiomycota</taxon>
        <taxon>Agaricomycotina</taxon>
        <taxon>Agaricomycetes</taxon>
        <taxon>Agaricomycetidae</taxon>
        <taxon>Agaricales</taxon>
        <taxon>Agaricineae</taxon>
        <taxon>Psathyrellaceae</taxon>
        <taxon>Coprinopsis</taxon>
    </lineage>
</organism>
<dbReference type="PANTHER" id="PTHR19959:SF119">
    <property type="entry name" value="FUNGAL LIPASE-LIKE DOMAIN-CONTAINING PROTEIN"/>
    <property type="match status" value="1"/>
</dbReference>
<dbReference type="PANTHER" id="PTHR19959">
    <property type="entry name" value="KINESIN LIGHT CHAIN"/>
    <property type="match status" value="1"/>
</dbReference>
<accession>A0A5C3L7K8</accession>
<feature type="compositionally biased region" description="Low complexity" evidence="1">
    <location>
        <begin position="1030"/>
        <end position="1039"/>
    </location>
</feature>
<dbReference type="InterPro" id="IPR024983">
    <property type="entry name" value="CHAT_dom"/>
</dbReference>
<dbReference type="EMBL" id="ML210204">
    <property type="protein sequence ID" value="TFK24228.1"/>
    <property type="molecule type" value="Genomic_DNA"/>
</dbReference>
<dbReference type="OrthoDB" id="9991317at2759"/>
<proteinExistence type="predicted"/>
<dbReference type="Gene3D" id="1.25.40.10">
    <property type="entry name" value="Tetratricopeptide repeat domain"/>
    <property type="match status" value="2"/>
</dbReference>
<dbReference type="Pfam" id="PF12770">
    <property type="entry name" value="CHAT"/>
    <property type="match status" value="1"/>
</dbReference>
<gene>
    <name evidence="3" type="ORF">FA15DRAFT_669775</name>
</gene>
<sequence length="1249" mass="137267">MNKVDTGELGQARVDALARLGEAALLMDQVKDPSDVKFALGALSKSLKSLQAVKALEDAVEVLKAPTTRVKAEEDPGTLFERGFSLLRTARKSNKPSELKLAAEALNAALDLTPTSDPFYTYRQQVFLLSTKCLFRRIDNDYTLDKKIKDLEISIAEEHRRAVDRASLTAEGHLSSRTIQDIQNSASVDIPDIAKVLGLLLQAPTDSTFAGSSRDRTKSLDNELGHPDPDQEIKDCQSAADLLPDGHPDAPLLLSKLGDAYQCRYQRAGNIDDLTKSINAQQVAVDTSPIDHPQRILFLNNLGVALCSRFERTGEVADLTKAIELCQTAVDLSASDGPDLAACLTSLGSLLATRFRCTGQLSDINEAVELQKRAVKLTPQEHPSFLLLMGNLGAVFQNRFQRTKDVGDIYQAIEAFQSLVTIAPDGYPDLRVIHNGLGICRESLFQHTRNLAELMKAVEAKQRAVDLTPEGDPLFPLLLNSLSISLHSRYQTTAQKASDSTKALELLKKAIKLTNDSDPNLPAYLSNLGTLLQTQFSTTSRTSDLIEAIEVKQRAVDLANNGHHGLFLPTWRLNLNSSVRSQYQVTGDSISQLRALIENLEAFVSTSEDGSARLSATTALADFFLACFGQHQEEWFIQGAIDFYKGSAKRVSGSPSQKLQASLQWAEASHKHYLAFKSSSDDMLSGPAAKMANPREETITAYENAIELLSVMIGLENTIEDRHGQLQQVSNVALRAAAVACSLDRPDKALEWLEQGRCLVWRQLNELRSPLDELHDHDPALAQRLGDVGRLLEEGGSRQSLDMPAKKALDRNETVFYLELAKEWNLLLARARVIPGFEDFLRPVPIPKLLNNLPRFGAIVVINVYGSRCDAIALSHAEDAPIHIPLPEFSLQKAGKLRDDLIKLLAAYGLGKQRGVFSDDDDASLRKAREAGKHSGKEMNVMKRLLSGLWTDVVWPILKGIGLSRQAEGSLPHSLPRLWWCPTGPLSFLPLHAAGIYDQRDQSITVSDFAVSSYAPTVTSITDRVKTRPSSGTQSSSCSGLFLASQPEGRDGPIRLSRIPGAKKEAETIGKLAKERGVEITSLEGASATIDKGLENMKIYSNIHLACHAIQAKDPLKSGFFLHDMQPLTLSTIIKLNLKNSDLAYLSACETGTGEKTLSDEAVHLAGGMLAAGYRGVVATMWAINDRKAPRVAESFYDYLWSNEREPNRNDPQAVYALHHAIQRLKQDSPEDLTDRHFLSWVPYVHFGL</sequence>
<keyword evidence="4" id="KW-1185">Reference proteome</keyword>
<feature type="compositionally biased region" description="Basic and acidic residues" evidence="1">
    <location>
        <begin position="213"/>
        <end position="230"/>
    </location>
</feature>
<evidence type="ECO:0000259" key="2">
    <source>
        <dbReference type="Pfam" id="PF12770"/>
    </source>
</evidence>
<dbReference type="STRING" id="230819.A0A5C3L7K8"/>
<evidence type="ECO:0000313" key="3">
    <source>
        <dbReference type="EMBL" id="TFK24228.1"/>
    </source>
</evidence>
<name>A0A5C3L7K8_COPMA</name>
<evidence type="ECO:0000256" key="1">
    <source>
        <dbReference type="SAM" id="MobiDB-lite"/>
    </source>
</evidence>
<protein>
    <recommendedName>
        <fullName evidence="2">CHAT domain-containing protein</fullName>
    </recommendedName>
</protein>
<dbReference type="InterPro" id="IPR011990">
    <property type="entry name" value="TPR-like_helical_dom_sf"/>
</dbReference>
<dbReference type="SUPFAM" id="SSF48452">
    <property type="entry name" value="TPR-like"/>
    <property type="match status" value="1"/>
</dbReference>
<dbReference type="Proteomes" id="UP000307440">
    <property type="component" value="Unassembled WGS sequence"/>
</dbReference>
<reference evidence="3 4" key="1">
    <citation type="journal article" date="2019" name="Nat. Ecol. Evol.">
        <title>Megaphylogeny resolves global patterns of mushroom evolution.</title>
        <authorList>
            <person name="Varga T."/>
            <person name="Krizsan K."/>
            <person name="Foldi C."/>
            <person name="Dima B."/>
            <person name="Sanchez-Garcia M."/>
            <person name="Sanchez-Ramirez S."/>
            <person name="Szollosi G.J."/>
            <person name="Szarkandi J.G."/>
            <person name="Papp V."/>
            <person name="Albert L."/>
            <person name="Andreopoulos W."/>
            <person name="Angelini C."/>
            <person name="Antonin V."/>
            <person name="Barry K.W."/>
            <person name="Bougher N.L."/>
            <person name="Buchanan P."/>
            <person name="Buyck B."/>
            <person name="Bense V."/>
            <person name="Catcheside P."/>
            <person name="Chovatia M."/>
            <person name="Cooper J."/>
            <person name="Damon W."/>
            <person name="Desjardin D."/>
            <person name="Finy P."/>
            <person name="Geml J."/>
            <person name="Haridas S."/>
            <person name="Hughes K."/>
            <person name="Justo A."/>
            <person name="Karasinski D."/>
            <person name="Kautmanova I."/>
            <person name="Kiss B."/>
            <person name="Kocsube S."/>
            <person name="Kotiranta H."/>
            <person name="LaButti K.M."/>
            <person name="Lechner B.E."/>
            <person name="Liimatainen K."/>
            <person name="Lipzen A."/>
            <person name="Lukacs Z."/>
            <person name="Mihaltcheva S."/>
            <person name="Morgado L.N."/>
            <person name="Niskanen T."/>
            <person name="Noordeloos M.E."/>
            <person name="Ohm R.A."/>
            <person name="Ortiz-Santana B."/>
            <person name="Ovrebo C."/>
            <person name="Racz N."/>
            <person name="Riley R."/>
            <person name="Savchenko A."/>
            <person name="Shiryaev A."/>
            <person name="Soop K."/>
            <person name="Spirin V."/>
            <person name="Szebenyi C."/>
            <person name="Tomsovsky M."/>
            <person name="Tulloss R.E."/>
            <person name="Uehling J."/>
            <person name="Grigoriev I.V."/>
            <person name="Vagvolgyi C."/>
            <person name="Papp T."/>
            <person name="Martin F.M."/>
            <person name="Miettinen O."/>
            <person name="Hibbett D.S."/>
            <person name="Nagy L.G."/>
        </authorList>
    </citation>
    <scope>NUCLEOTIDE SEQUENCE [LARGE SCALE GENOMIC DNA]</scope>
    <source>
        <strain evidence="3 4">CBS 121175</strain>
    </source>
</reference>
<feature type="region of interest" description="Disordered" evidence="1">
    <location>
        <begin position="207"/>
        <end position="230"/>
    </location>
</feature>
<feature type="domain" description="CHAT" evidence="2">
    <location>
        <begin position="949"/>
        <end position="1248"/>
    </location>
</feature>
<evidence type="ECO:0000313" key="4">
    <source>
        <dbReference type="Proteomes" id="UP000307440"/>
    </source>
</evidence>
<dbReference type="AlphaFoldDB" id="A0A5C3L7K8"/>